<dbReference type="Gene3D" id="3.20.20.450">
    <property type="entry name" value="EAL domain"/>
    <property type="match status" value="1"/>
</dbReference>
<dbReference type="AlphaFoldDB" id="A0AAP9QXF2"/>
<dbReference type="PANTHER" id="PTHR33121:SF79">
    <property type="entry name" value="CYCLIC DI-GMP PHOSPHODIESTERASE PDED-RELATED"/>
    <property type="match status" value="1"/>
</dbReference>
<evidence type="ECO:0000313" key="3">
    <source>
        <dbReference type="Proteomes" id="UP000514462"/>
    </source>
</evidence>
<protein>
    <submittedName>
        <fullName evidence="2">EAL domain-containing protein</fullName>
    </submittedName>
</protein>
<dbReference type="Proteomes" id="UP000514462">
    <property type="component" value="Chromosome"/>
</dbReference>
<dbReference type="GO" id="GO:0071111">
    <property type="term" value="F:cyclic-guanylate-specific phosphodiesterase activity"/>
    <property type="evidence" value="ECO:0007669"/>
    <property type="project" value="InterPro"/>
</dbReference>
<dbReference type="InterPro" id="IPR035919">
    <property type="entry name" value="EAL_sf"/>
</dbReference>
<dbReference type="Pfam" id="PF00563">
    <property type="entry name" value="EAL"/>
    <property type="match status" value="1"/>
</dbReference>
<dbReference type="PROSITE" id="PS50883">
    <property type="entry name" value="EAL"/>
    <property type="match status" value="1"/>
</dbReference>
<accession>A0AAP9QXF2</accession>
<name>A0AAP9QXF2_KLEAE</name>
<dbReference type="InterPro" id="IPR001633">
    <property type="entry name" value="EAL_dom"/>
</dbReference>
<dbReference type="EMBL" id="CP055904">
    <property type="protein sequence ID" value="QMR40757.1"/>
    <property type="molecule type" value="Genomic_DNA"/>
</dbReference>
<dbReference type="SMART" id="SM00052">
    <property type="entry name" value="EAL"/>
    <property type="match status" value="1"/>
</dbReference>
<evidence type="ECO:0000259" key="1">
    <source>
        <dbReference type="PROSITE" id="PS50883"/>
    </source>
</evidence>
<evidence type="ECO:0000313" key="2">
    <source>
        <dbReference type="EMBL" id="QMR40757.1"/>
    </source>
</evidence>
<feature type="domain" description="EAL" evidence="1">
    <location>
        <begin position="232"/>
        <end position="482"/>
    </location>
</feature>
<dbReference type="CDD" id="cd01948">
    <property type="entry name" value="EAL"/>
    <property type="match status" value="1"/>
</dbReference>
<organism evidence="2 3">
    <name type="scientific">Klebsiella aerogenes</name>
    <name type="common">Enterobacter aerogenes</name>
    <dbReference type="NCBI Taxonomy" id="548"/>
    <lineage>
        <taxon>Bacteria</taxon>
        <taxon>Pseudomonadati</taxon>
        <taxon>Pseudomonadota</taxon>
        <taxon>Gammaproteobacteria</taxon>
        <taxon>Enterobacterales</taxon>
        <taxon>Enterobacteriaceae</taxon>
        <taxon>Klebsiella/Raoultella group</taxon>
        <taxon>Klebsiella</taxon>
    </lineage>
</organism>
<proteinExistence type="predicted"/>
<reference evidence="3" key="1">
    <citation type="submission" date="2020-06" db="EMBL/GenBank/DDBJ databases">
        <title>REHAB project genomes.</title>
        <authorList>
            <person name="Shaw L.P."/>
        </authorList>
    </citation>
    <scope>NUCLEOTIDE SEQUENCE [LARGE SCALE GENOMIC DNA]</scope>
    <source>
        <strain evidence="3">RHBSTW-00938</strain>
    </source>
</reference>
<dbReference type="InterPro" id="IPR050706">
    <property type="entry name" value="Cyclic-di-GMP_PDE-like"/>
</dbReference>
<dbReference type="PANTHER" id="PTHR33121">
    <property type="entry name" value="CYCLIC DI-GMP PHOSPHODIESTERASE PDEF"/>
    <property type="match status" value="1"/>
</dbReference>
<sequence length="492" mass="55616">MSTSKADIPQATTDYILSPCAMAAAGLARMVDDGCRQPVWLQPRVQSMLSISAPADVRQIVVFLPDDPWWLLFVLREAAWLLNQAKRPLPMVILSRSPAPWLWQTLLHQVGDRRLLAAVQAVSSDLPYRRLAALLKGGLVSYPALQQLSAIEALARGKPPSGLSKIELNATLALLYGHSITSQAQIRGVSQKTLYNQRTSGLNKMVEYHPHLASRFPGSRSKRVTGQGMTALTPFEREFIHAIHSRQIFPVFQPIVDERLRLQGIEILSRWRKDGVVLPPGEFLPHIHSEYAWLLLTAFVLQEAVQNINRYQGEFYFSVNIPPCIAHHDNLARMMETAWQQLQNPQWADRLVLEFAETVDLQQQGKAVANMSNIQQQGFRIFLDDCFSHSSVMFPVRTARFSGYKLDMSIVNDFQRDPHALVLIKSLVYYCQLTQSRCIAEGVDSLEKFNQLKALGIDRFQGYLFSPPVTREHLGEIIQRFLPDHATCRLAG</sequence>
<dbReference type="SUPFAM" id="SSF141868">
    <property type="entry name" value="EAL domain-like"/>
    <property type="match status" value="1"/>
</dbReference>
<dbReference type="RefSeq" id="WP_064736742.1">
    <property type="nucleotide sequence ID" value="NZ_CAYAFT010000002.1"/>
</dbReference>
<gene>
    <name evidence="2" type="ORF">HV331_15175</name>
</gene>